<keyword evidence="18" id="KW-1185">Reference proteome</keyword>
<evidence type="ECO:0000256" key="4">
    <source>
        <dbReference type="ARBA" id="ARBA00022679"/>
    </source>
</evidence>
<dbReference type="CDD" id="cd00064">
    <property type="entry name" value="FU"/>
    <property type="match status" value="1"/>
</dbReference>
<keyword evidence="10 15" id="KW-0472">Membrane</keyword>
<dbReference type="InterPro" id="IPR003961">
    <property type="entry name" value="FN3_dom"/>
</dbReference>
<evidence type="ECO:0000256" key="5">
    <source>
        <dbReference type="ARBA" id="ARBA00022692"/>
    </source>
</evidence>
<dbReference type="GO" id="GO:0016020">
    <property type="term" value="C:membrane"/>
    <property type="evidence" value="ECO:0007669"/>
    <property type="project" value="UniProtKB-SubCell"/>
</dbReference>
<dbReference type="PROSITE" id="PS50853">
    <property type="entry name" value="FN3"/>
    <property type="match status" value="1"/>
</dbReference>
<dbReference type="STRING" id="104452.A0A0L7L922"/>
<evidence type="ECO:0000313" key="18">
    <source>
        <dbReference type="Proteomes" id="UP000037510"/>
    </source>
</evidence>
<keyword evidence="6" id="KW-0547">Nucleotide-binding</keyword>
<evidence type="ECO:0000313" key="17">
    <source>
        <dbReference type="EMBL" id="KOB71751.1"/>
    </source>
</evidence>
<keyword evidence="9 15" id="KW-1133">Transmembrane helix</keyword>
<evidence type="ECO:0000256" key="12">
    <source>
        <dbReference type="ARBA" id="ARBA00023170"/>
    </source>
</evidence>
<dbReference type="SUPFAM" id="SSF57184">
    <property type="entry name" value="Growth factor receptor domain"/>
    <property type="match status" value="1"/>
</dbReference>
<dbReference type="InterPro" id="IPR013783">
    <property type="entry name" value="Ig-like_fold"/>
</dbReference>
<accession>A0A0L7L922</accession>
<keyword evidence="3" id="KW-0597">Phosphoprotein</keyword>
<proteinExistence type="predicted"/>
<dbReference type="SUPFAM" id="SSF49265">
    <property type="entry name" value="Fibronectin type III"/>
    <property type="match status" value="2"/>
</dbReference>
<dbReference type="InterPro" id="IPR036941">
    <property type="entry name" value="Rcpt_L-dom_sf"/>
</dbReference>
<dbReference type="InterPro" id="IPR006211">
    <property type="entry name" value="Furin-like_Cys-rich_dom"/>
</dbReference>
<dbReference type="Gene3D" id="3.80.20.20">
    <property type="entry name" value="Receptor L-domain"/>
    <property type="match status" value="2"/>
</dbReference>
<dbReference type="InterPro" id="IPR000494">
    <property type="entry name" value="Rcpt_L-dom"/>
</dbReference>
<evidence type="ECO:0000256" key="1">
    <source>
        <dbReference type="ARBA" id="ARBA00004479"/>
    </source>
</evidence>
<dbReference type="Proteomes" id="UP000037510">
    <property type="component" value="Unassembled WGS sequence"/>
</dbReference>
<keyword evidence="4" id="KW-0808">Transferase</keyword>
<dbReference type="CDD" id="cd00063">
    <property type="entry name" value="FN3"/>
    <property type="match status" value="1"/>
</dbReference>
<protein>
    <recommendedName>
        <fullName evidence="2">receptor protein-tyrosine kinase</fullName>
        <ecNumber evidence="2">2.7.10.1</ecNumber>
    </recommendedName>
</protein>
<dbReference type="AlphaFoldDB" id="A0A0L7L922"/>
<comment type="catalytic activity">
    <reaction evidence="14">
        <text>L-tyrosyl-[protein] + ATP = O-phospho-L-tyrosyl-[protein] + ADP + H(+)</text>
        <dbReference type="Rhea" id="RHEA:10596"/>
        <dbReference type="Rhea" id="RHEA-COMP:10136"/>
        <dbReference type="Rhea" id="RHEA-COMP:20101"/>
        <dbReference type="ChEBI" id="CHEBI:15378"/>
        <dbReference type="ChEBI" id="CHEBI:30616"/>
        <dbReference type="ChEBI" id="CHEBI:46858"/>
        <dbReference type="ChEBI" id="CHEBI:61978"/>
        <dbReference type="ChEBI" id="CHEBI:456216"/>
        <dbReference type="EC" id="2.7.10.1"/>
    </reaction>
</comment>
<keyword evidence="11" id="KW-0829">Tyrosine-protein kinase</keyword>
<evidence type="ECO:0000256" key="13">
    <source>
        <dbReference type="ARBA" id="ARBA00023180"/>
    </source>
</evidence>
<feature type="transmembrane region" description="Helical" evidence="15">
    <location>
        <begin position="874"/>
        <end position="896"/>
    </location>
</feature>
<name>A0A0L7L922_OPEBR</name>
<dbReference type="SUPFAM" id="SSF52058">
    <property type="entry name" value="L domain-like"/>
    <property type="match status" value="2"/>
</dbReference>
<dbReference type="Gene3D" id="2.10.220.10">
    <property type="entry name" value="Hormone Receptor, Insulin-like Growth Factor Receptor 1, Chain A, domain 2"/>
    <property type="match status" value="1"/>
</dbReference>
<dbReference type="EMBL" id="JTDY01002276">
    <property type="protein sequence ID" value="KOB71751.1"/>
    <property type="molecule type" value="Genomic_DNA"/>
</dbReference>
<gene>
    <name evidence="17" type="ORF">OBRU01_13233</name>
</gene>
<dbReference type="Pfam" id="PF01030">
    <property type="entry name" value="Recep_L_domain"/>
    <property type="match status" value="1"/>
</dbReference>
<dbReference type="Pfam" id="PF00757">
    <property type="entry name" value="Furin-like"/>
    <property type="match status" value="1"/>
</dbReference>
<comment type="subcellular location">
    <subcellularLocation>
        <location evidence="1">Membrane</location>
        <topology evidence="1">Single-pass type I membrane protein</topology>
    </subcellularLocation>
</comment>
<dbReference type="InterPro" id="IPR009030">
    <property type="entry name" value="Growth_fac_rcpt_cys_sf"/>
</dbReference>
<evidence type="ECO:0000256" key="3">
    <source>
        <dbReference type="ARBA" id="ARBA00022553"/>
    </source>
</evidence>
<evidence type="ECO:0000256" key="10">
    <source>
        <dbReference type="ARBA" id="ARBA00023136"/>
    </source>
</evidence>
<keyword evidence="7" id="KW-0418">Kinase</keyword>
<evidence type="ECO:0000256" key="11">
    <source>
        <dbReference type="ARBA" id="ARBA00023137"/>
    </source>
</evidence>
<keyword evidence="12 17" id="KW-0675">Receptor</keyword>
<evidence type="ECO:0000256" key="6">
    <source>
        <dbReference type="ARBA" id="ARBA00022741"/>
    </source>
</evidence>
<evidence type="ECO:0000256" key="7">
    <source>
        <dbReference type="ARBA" id="ARBA00022777"/>
    </source>
</evidence>
<reference evidence="17 18" key="1">
    <citation type="journal article" date="2015" name="Genome Biol. Evol.">
        <title>The genome of winter moth (Operophtera brumata) provides a genomic perspective on sexual dimorphism and phenology.</title>
        <authorList>
            <person name="Derks M.F."/>
            <person name="Smit S."/>
            <person name="Salis L."/>
            <person name="Schijlen E."/>
            <person name="Bossers A."/>
            <person name="Mateman C."/>
            <person name="Pijl A.S."/>
            <person name="de Ridder D."/>
            <person name="Groenen M.A."/>
            <person name="Visser M.E."/>
            <person name="Megens H.J."/>
        </authorList>
    </citation>
    <scope>NUCLEOTIDE SEQUENCE [LARGE SCALE GENOMIC DNA]</scope>
    <source>
        <strain evidence="17">WM2013NL</strain>
        <tissue evidence="17">Head and thorax</tissue>
    </source>
</reference>
<comment type="caution">
    <text evidence="17">The sequence shown here is derived from an EMBL/GenBank/DDBJ whole genome shotgun (WGS) entry which is preliminary data.</text>
</comment>
<keyword evidence="8" id="KW-0067">ATP-binding</keyword>
<organism evidence="17 18">
    <name type="scientific">Operophtera brumata</name>
    <name type="common">Winter moth</name>
    <name type="synonym">Phalaena brumata</name>
    <dbReference type="NCBI Taxonomy" id="104452"/>
    <lineage>
        <taxon>Eukaryota</taxon>
        <taxon>Metazoa</taxon>
        <taxon>Ecdysozoa</taxon>
        <taxon>Arthropoda</taxon>
        <taxon>Hexapoda</taxon>
        <taxon>Insecta</taxon>
        <taxon>Pterygota</taxon>
        <taxon>Neoptera</taxon>
        <taxon>Endopterygota</taxon>
        <taxon>Lepidoptera</taxon>
        <taxon>Glossata</taxon>
        <taxon>Ditrysia</taxon>
        <taxon>Geometroidea</taxon>
        <taxon>Geometridae</taxon>
        <taxon>Larentiinae</taxon>
        <taxon>Operophtera</taxon>
    </lineage>
</organism>
<dbReference type="GO" id="GO:0005524">
    <property type="term" value="F:ATP binding"/>
    <property type="evidence" value="ECO:0007669"/>
    <property type="project" value="UniProtKB-KW"/>
</dbReference>
<feature type="domain" description="Fibronectin type-III" evidence="16">
    <location>
        <begin position="771"/>
        <end position="868"/>
    </location>
</feature>
<evidence type="ECO:0000256" key="15">
    <source>
        <dbReference type="SAM" id="Phobius"/>
    </source>
</evidence>
<dbReference type="InterPro" id="IPR036116">
    <property type="entry name" value="FN3_sf"/>
</dbReference>
<evidence type="ECO:0000256" key="14">
    <source>
        <dbReference type="ARBA" id="ARBA00051243"/>
    </source>
</evidence>
<keyword evidence="5 15" id="KW-0812">Transmembrane</keyword>
<dbReference type="Gene3D" id="2.60.40.10">
    <property type="entry name" value="Immunoglobulins"/>
    <property type="match status" value="1"/>
</dbReference>
<dbReference type="GO" id="GO:0004714">
    <property type="term" value="F:transmembrane receptor protein tyrosine kinase activity"/>
    <property type="evidence" value="ECO:0007669"/>
    <property type="project" value="UniProtKB-EC"/>
</dbReference>
<evidence type="ECO:0000256" key="8">
    <source>
        <dbReference type="ARBA" id="ARBA00022840"/>
    </source>
</evidence>
<evidence type="ECO:0000256" key="9">
    <source>
        <dbReference type="ARBA" id="ARBA00022989"/>
    </source>
</evidence>
<keyword evidence="13" id="KW-0325">Glycoprotein</keyword>
<evidence type="ECO:0000259" key="16">
    <source>
        <dbReference type="PROSITE" id="PS50853"/>
    </source>
</evidence>
<sequence length="942" mass="106171">MKAKVYASKVLIQLPQSVQSAPTKEAIRCTFTEKVQEVWEKKAVGDMAAITWVLLIYISIASSQILRQYRNTTIDNQGICRSKVCATLSMFQAYYKDCIVVLGTLRLALLEKATKFLVVYRIEGLTSLGRLFPNLARIRGEKLLNNYALIIGLYGLLKIDRGGVLVWGTPKACFIETVDWRTIVPVSRLVISPQDRLAHCNFPCTCSLEPSVNHCWNNMKCQIYLEGKEADKCHDQCLGCRKTRSYECSLCRYYTHNGKCVSKCPSNTIILPNTHYCITNEECDNLDGWVWNNTIILPNTHYCITNEECDNLDGWVWNNTCTCEALDVWAVGKAQEAEGCVFINGSLEIHIRPVPEVMAELTTYLNRIQEVSDYVAVYSSSTITSLDFLSSLKRIKGRNLKHGQYSLLIHNMANLQTLFTPNVTHNLKIDRGTLKIYDNPMLCKSQIDVIKPLFPVQPNKETDIPTGMNGYSGGCEDGVGFQIRIVNETSVVIMFPTLTDLDAHYSVLYVRLPLGTHQTLVPETCSDSEWYAVNVETSFGHQFGVIELTSLRPASTYAICIETYDPVHKILARSTISNFTTPVGKPEPPFIKELVASNSVTVDVRWVDHRDYLPFISHYELDVSLLEIYENDIAVKDQCKYFEYNEFHPSQHALLMKPPPEYARYCESCGISSNVTAGEIVEEHFDVCSSIGCDNLEEKVPGNSSFGKYVKTLVLNLTSPRKDPRSLFYFQVEGLAPFRDYRFRLRACSGMECSRSARGVVRTLSINAADVPSVVYVNADEQGYISVKWEPPEVTNGPILSFSIEVVPKIKQDSLHRPPPQTWCVLANETSLRMKTVQAKTYSIRVCTRSMFSDGACTEWKSVETTNELPTPTWWWTGIAFAVCLYISSIVAGFIVRKRSSSIDLEPILGSSATLDVSEPPSKMFSDFAPIYEIPLRDTRLE</sequence>
<evidence type="ECO:0000256" key="2">
    <source>
        <dbReference type="ARBA" id="ARBA00011902"/>
    </source>
</evidence>
<dbReference type="EC" id="2.7.10.1" evidence="2"/>
<dbReference type="InterPro" id="IPR006212">
    <property type="entry name" value="Furin_repeat"/>
</dbReference>